<accession>A0ABX8CK42</accession>
<name>A0ABX8CK42_9NOCA</name>
<dbReference type="InterPro" id="IPR003829">
    <property type="entry name" value="Pirin_N_dom"/>
</dbReference>
<sequence length="320" mass="34820">MAVSEAAVRVVPGPERGHWWNEWLDSKQSFPATGNFDLVANAHGLLMIHNEDVVDPGEGFDTHQHRDMEIVTWVLEGTVVHQDSAGHSGLIHPGMAQRMSAGTGILHSERNGAGRAERERLHVVQMWVPPHEPGVTPGYQELDIAAELTGNSLFTVASGLPRDRDRTAITIGNKYAAFHVARLEPGHSVLIPDAPFGHVFVARGSVEFEGSGVLTQGDAVRLTASGGHRVTAVEPSELLVWEMHASFARPPSGPCTDRSDRVENARQTHRDTPERSKLCARRRRGCLVRSSSLGELNVCSGTLCGGWRWNVACLAMGKGY</sequence>
<proteinExistence type="inferred from homology"/>
<dbReference type="PANTHER" id="PTHR43212:SF3">
    <property type="entry name" value="QUERCETIN 2,3-DIOXYGENASE"/>
    <property type="match status" value="1"/>
</dbReference>
<evidence type="ECO:0000313" key="6">
    <source>
        <dbReference type="Proteomes" id="UP000683310"/>
    </source>
</evidence>
<organism evidence="5 6">
    <name type="scientific">Nocardia tengchongensis</name>
    <dbReference type="NCBI Taxonomy" id="2055889"/>
    <lineage>
        <taxon>Bacteria</taxon>
        <taxon>Bacillati</taxon>
        <taxon>Actinomycetota</taxon>
        <taxon>Actinomycetes</taxon>
        <taxon>Mycobacteriales</taxon>
        <taxon>Nocardiaceae</taxon>
        <taxon>Nocardia</taxon>
    </lineage>
</organism>
<evidence type="ECO:0000259" key="4">
    <source>
        <dbReference type="Pfam" id="PF02678"/>
    </source>
</evidence>
<evidence type="ECO:0000313" key="5">
    <source>
        <dbReference type="EMBL" id="QVI19193.1"/>
    </source>
</evidence>
<keyword evidence="6" id="KW-1185">Reference proteome</keyword>
<dbReference type="SUPFAM" id="SSF51182">
    <property type="entry name" value="RmlC-like cupins"/>
    <property type="match status" value="1"/>
</dbReference>
<feature type="domain" description="Pirin N-terminal" evidence="4">
    <location>
        <begin position="22"/>
        <end position="128"/>
    </location>
</feature>
<dbReference type="InterPro" id="IPR011051">
    <property type="entry name" value="RmlC_Cupin_sf"/>
</dbReference>
<comment type="similarity">
    <text evidence="1 2">Belongs to the pirin family.</text>
</comment>
<gene>
    <name evidence="5" type="ORF">KHQ06_22400</name>
</gene>
<reference evidence="5 6" key="1">
    <citation type="submission" date="2021-04" db="EMBL/GenBank/DDBJ databases">
        <title>Nocardia tengchongensis.</title>
        <authorList>
            <person name="Zhuang k."/>
            <person name="Ran Y."/>
            <person name="Li W."/>
        </authorList>
    </citation>
    <scope>NUCLEOTIDE SEQUENCE [LARGE SCALE GENOMIC DNA]</scope>
    <source>
        <strain evidence="5 6">CFH S0057</strain>
    </source>
</reference>
<dbReference type="InterPro" id="IPR014710">
    <property type="entry name" value="RmlC-like_jellyroll"/>
</dbReference>
<feature type="region of interest" description="Disordered" evidence="3">
    <location>
        <begin position="251"/>
        <end position="275"/>
    </location>
</feature>
<evidence type="ECO:0000256" key="3">
    <source>
        <dbReference type="SAM" id="MobiDB-lite"/>
    </source>
</evidence>
<dbReference type="Proteomes" id="UP000683310">
    <property type="component" value="Chromosome"/>
</dbReference>
<dbReference type="Gene3D" id="2.60.120.10">
    <property type="entry name" value="Jelly Rolls"/>
    <property type="match status" value="2"/>
</dbReference>
<dbReference type="Pfam" id="PF02678">
    <property type="entry name" value="Pirin"/>
    <property type="match status" value="1"/>
</dbReference>
<evidence type="ECO:0000256" key="2">
    <source>
        <dbReference type="RuleBase" id="RU003457"/>
    </source>
</evidence>
<dbReference type="PANTHER" id="PTHR43212">
    <property type="entry name" value="QUERCETIN 2,3-DIOXYGENASE"/>
    <property type="match status" value="1"/>
</dbReference>
<dbReference type="InterPro" id="IPR012093">
    <property type="entry name" value="Pirin"/>
</dbReference>
<evidence type="ECO:0000256" key="1">
    <source>
        <dbReference type="ARBA" id="ARBA00008416"/>
    </source>
</evidence>
<protein>
    <submittedName>
        <fullName evidence="5">Pirin family protein</fullName>
    </submittedName>
</protein>
<feature type="compositionally biased region" description="Basic and acidic residues" evidence="3">
    <location>
        <begin position="257"/>
        <end position="275"/>
    </location>
</feature>
<dbReference type="EMBL" id="CP074371">
    <property type="protein sequence ID" value="QVI19193.1"/>
    <property type="molecule type" value="Genomic_DNA"/>
</dbReference>